<dbReference type="EMBL" id="BK015653">
    <property type="protein sequence ID" value="DAE18375.1"/>
    <property type="molecule type" value="Genomic_DNA"/>
</dbReference>
<accession>A0A8S5QGJ5</accession>
<sequence>MLLAFPMVLIPLILVERIKIIKAKVKPSPYGLGGRFITDRTRHEIPR</sequence>
<evidence type="ECO:0000313" key="1">
    <source>
        <dbReference type="EMBL" id="DAE18375.1"/>
    </source>
</evidence>
<proteinExistence type="predicted"/>
<reference evidence="1" key="1">
    <citation type="journal article" date="2021" name="Proc. Natl. Acad. Sci. U.S.A.">
        <title>A Catalog of Tens of Thousands of Viruses from Human Metagenomes Reveals Hidden Associations with Chronic Diseases.</title>
        <authorList>
            <person name="Tisza M.J."/>
            <person name="Buck C.B."/>
        </authorList>
    </citation>
    <scope>NUCLEOTIDE SEQUENCE</scope>
    <source>
        <strain evidence="1">CteHV32</strain>
    </source>
</reference>
<protein>
    <submittedName>
        <fullName evidence="1">Uncharacterized protein</fullName>
    </submittedName>
</protein>
<organism evidence="1">
    <name type="scientific">Siphoviridae sp. cteHV32</name>
    <dbReference type="NCBI Taxonomy" id="2825588"/>
    <lineage>
        <taxon>Viruses</taxon>
        <taxon>Duplodnaviria</taxon>
        <taxon>Heunggongvirae</taxon>
        <taxon>Uroviricota</taxon>
        <taxon>Caudoviricetes</taxon>
    </lineage>
</organism>
<name>A0A8S5QGJ5_9CAUD</name>